<dbReference type="Pfam" id="PF08327">
    <property type="entry name" value="AHSA1"/>
    <property type="match status" value="1"/>
</dbReference>
<gene>
    <name evidence="4" type="ORF">EV652_11459</name>
</gene>
<feature type="region of interest" description="Disordered" evidence="2">
    <location>
        <begin position="1"/>
        <end position="23"/>
    </location>
</feature>
<keyword evidence="5" id="KW-1185">Reference proteome</keyword>
<protein>
    <submittedName>
        <fullName evidence="4">Uncharacterized protein YndB with AHSA1/START domain</fullName>
    </submittedName>
</protein>
<accession>A0A4R2H2I7</accession>
<dbReference type="EMBL" id="SLWN01000014">
    <property type="protein sequence ID" value="TCO19082.1"/>
    <property type="molecule type" value="Genomic_DNA"/>
</dbReference>
<comment type="caution">
    <text evidence="4">The sequence shown here is derived from an EMBL/GenBank/DDBJ whole genome shotgun (WGS) entry which is preliminary data.</text>
</comment>
<evidence type="ECO:0000256" key="1">
    <source>
        <dbReference type="ARBA" id="ARBA00006817"/>
    </source>
</evidence>
<dbReference type="InterPro" id="IPR023393">
    <property type="entry name" value="START-like_dom_sf"/>
</dbReference>
<dbReference type="SUPFAM" id="SSF55961">
    <property type="entry name" value="Bet v1-like"/>
    <property type="match status" value="1"/>
</dbReference>
<dbReference type="Proteomes" id="UP000294508">
    <property type="component" value="Unassembled WGS sequence"/>
</dbReference>
<dbReference type="RefSeq" id="WP_199238553.1">
    <property type="nucleotide sequence ID" value="NZ_SLWN01000014.1"/>
</dbReference>
<dbReference type="AlphaFoldDB" id="A0A4R2H2I7"/>
<dbReference type="Gene3D" id="3.30.530.20">
    <property type="match status" value="1"/>
</dbReference>
<sequence>MTKSTQEHRMTDKAGRRTRVLGSLGSADGTGVVRIEDRYDTDIDDLWSALTDPRRLARWYGEVEGDLRRGGQFNVYLEAAGLHGVGRVEVCEPPQRLQVVSRETDESWQQGGGVPPFDQTLEATLTADGGQTILVIETHGMPLDKIAFYGAGWQIHAENLATYLAGREPGDTEARWDELVPPYQELATAIG</sequence>
<name>A0A4R2H2I7_9ACTN</name>
<evidence type="ECO:0000256" key="2">
    <source>
        <dbReference type="SAM" id="MobiDB-lite"/>
    </source>
</evidence>
<proteinExistence type="inferred from homology"/>
<organism evidence="4 5">
    <name type="scientific">Kribbella steppae</name>
    <dbReference type="NCBI Taxonomy" id="2512223"/>
    <lineage>
        <taxon>Bacteria</taxon>
        <taxon>Bacillati</taxon>
        <taxon>Actinomycetota</taxon>
        <taxon>Actinomycetes</taxon>
        <taxon>Propionibacteriales</taxon>
        <taxon>Kribbellaceae</taxon>
        <taxon>Kribbella</taxon>
    </lineage>
</organism>
<feature type="compositionally biased region" description="Basic and acidic residues" evidence="2">
    <location>
        <begin position="1"/>
        <end position="15"/>
    </location>
</feature>
<evidence type="ECO:0000313" key="5">
    <source>
        <dbReference type="Proteomes" id="UP000294508"/>
    </source>
</evidence>
<feature type="domain" description="Activator of Hsp90 ATPase homologue 1/2-like C-terminal" evidence="3">
    <location>
        <begin position="41"/>
        <end position="164"/>
    </location>
</feature>
<reference evidence="4 5" key="1">
    <citation type="journal article" date="2015" name="Stand. Genomic Sci.">
        <title>Genomic Encyclopedia of Bacterial and Archaeal Type Strains, Phase III: the genomes of soil and plant-associated and newly described type strains.</title>
        <authorList>
            <person name="Whitman W.B."/>
            <person name="Woyke T."/>
            <person name="Klenk H.P."/>
            <person name="Zhou Y."/>
            <person name="Lilburn T.G."/>
            <person name="Beck B.J."/>
            <person name="De Vos P."/>
            <person name="Vandamme P."/>
            <person name="Eisen J.A."/>
            <person name="Garrity G."/>
            <person name="Hugenholtz P."/>
            <person name="Kyrpides N.C."/>
        </authorList>
    </citation>
    <scope>NUCLEOTIDE SEQUENCE [LARGE SCALE GENOMIC DNA]</scope>
    <source>
        <strain evidence="4 5">VKM Ac-2572</strain>
    </source>
</reference>
<evidence type="ECO:0000313" key="4">
    <source>
        <dbReference type="EMBL" id="TCO19082.1"/>
    </source>
</evidence>
<dbReference type="InterPro" id="IPR013538">
    <property type="entry name" value="ASHA1/2-like_C"/>
</dbReference>
<comment type="similarity">
    <text evidence="1">Belongs to the AHA1 family.</text>
</comment>
<evidence type="ECO:0000259" key="3">
    <source>
        <dbReference type="Pfam" id="PF08327"/>
    </source>
</evidence>